<sequence length="347" mass="37931">MGSIKPDFGRTLSSAPNALRPLVFSTEQLPTGEQWDAWRAFMGEAIELDISSAPSSPFIAEHALWDFGRFALTRAVLPAGGPVRSWRHLRRQPLDHWCLVLVPRLDGGAPRLYLRSLADLFEAHGNDSRVISLYLPRDSLGRIAAQLDPVTGELIRTTMIDLLSDYLLSLEQRLASCEMSDVSAIVRATEAIMIACLSAGGAEEIAHARDGTTLSLVERARRIIRRDFFSQELSPDVLARSLGISRSGLYRAFEPYGGVRQVIQEERLAAAHVALADPERTESIVQIAERCGFGDASGFSRAFRRQFGYSPSQVRAGGAAGHRAGIPALSTRSGDGCLGQVLRRLHA</sequence>
<keyword evidence="2 5" id="KW-0238">DNA-binding</keyword>
<dbReference type="InterPro" id="IPR018060">
    <property type="entry name" value="HTH_AraC"/>
</dbReference>
<evidence type="ECO:0000259" key="4">
    <source>
        <dbReference type="PROSITE" id="PS01124"/>
    </source>
</evidence>
<dbReference type="SMART" id="SM00342">
    <property type="entry name" value="HTH_ARAC"/>
    <property type="match status" value="1"/>
</dbReference>
<feature type="domain" description="HTH araC/xylS-type" evidence="4">
    <location>
        <begin position="218"/>
        <end position="317"/>
    </location>
</feature>
<dbReference type="RefSeq" id="WP_183397125.1">
    <property type="nucleotide sequence ID" value="NZ_JACIDS010000001.1"/>
</dbReference>
<dbReference type="InterPro" id="IPR020449">
    <property type="entry name" value="Tscrpt_reg_AraC-type_HTH"/>
</dbReference>
<gene>
    <name evidence="5" type="ORF">GGR25_000486</name>
</gene>
<dbReference type="Gene3D" id="1.10.10.60">
    <property type="entry name" value="Homeodomain-like"/>
    <property type="match status" value="1"/>
</dbReference>
<dbReference type="InterPro" id="IPR050204">
    <property type="entry name" value="AraC_XylS_family_regulators"/>
</dbReference>
<evidence type="ECO:0000256" key="3">
    <source>
        <dbReference type="ARBA" id="ARBA00023163"/>
    </source>
</evidence>
<dbReference type="SUPFAM" id="SSF46689">
    <property type="entry name" value="Homeodomain-like"/>
    <property type="match status" value="1"/>
</dbReference>
<evidence type="ECO:0000256" key="1">
    <source>
        <dbReference type="ARBA" id="ARBA00023015"/>
    </source>
</evidence>
<dbReference type="PANTHER" id="PTHR46796:SF6">
    <property type="entry name" value="ARAC SUBFAMILY"/>
    <property type="match status" value="1"/>
</dbReference>
<dbReference type="EMBL" id="JACIDS010000001">
    <property type="protein sequence ID" value="MBB3929467.1"/>
    <property type="molecule type" value="Genomic_DNA"/>
</dbReference>
<dbReference type="InterPro" id="IPR018062">
    <property type="entry name" value="HTH_AraC-typ_CS"/>
</dbReference>
<dbReference type="PRINTS" id="PR00032">
    <property type="entry name" value="HTHARAC"/>
</dbReference>
<dbReference type="PROSITE" id="PS01124">
    <property type="entry name" value="HTH_ARAC_FAMILY_2"/>
    <property type="match status" value="1"/>
</dbReference>
<keyword evidence="1" id="KW-0805">Transcription regulation</keyword>
<evidence type="ECO:0000313" key="5">
    <source>
        <dbReference type="EMBL" id="MBB3929467.1"/>
    </source>
</evidence>
<dbReference type="PANTHER" id="PTHR46796">
    <property type="entry name" value="HTH-TYPE TRANSCRIPTIONAL ACTIVATOR RHAS-RELATED"/>
    <property type="match status" value="1"/>
</dbReference>
<name>A0A840AKA3_9HYPH</name>
<comment type="caution">
    <text evidence="5">The sequence shown here is derived from an EMBL/GenBank/DDBJ whole genome shotgun (WGS) entry which is preliminary data.</text>
</comment>
<evidence type="ECO:0000313" key="6">
    <source>
        <dbReference type="Proteomes" id="UP000553963"/>
    </source>
</evidence>
<dbReference type="Proteomes" id="UP000553963">
    <property type="component" value="Unassembled WGS sequence"/>
</dbReference>
<accession>A0A840AKA3</accession>
<dbReference type="Pfam" id="PF12833">
    <property type="entry name" value="HTH_18"/>
    <property type="match status" value="1"/>
</dbReference>
<dbReference type="GO" id="GO:0043565">
    <property type="term" value="F:sequence-specific DNA binding"/>
    <property type="evidence" value="ECO:0007669"/>
    <property type="project" value="InterPro"/>
</dbReference>
<organism evidence="5 6">
    <name type="scientific">Kaistia hirudinis</name>
    <dbReference type="NCBI Taxonomy" id="1293440"/>
    <lineage>
        <taxon>Bacteria</taxon>
        <taxon>Pseudomonadati</taxon>
        <taxon>Pseudomonadota</taxon>
        <taxon>Alphaproteobacteria</taxon>
        <taxon>Hyphomicrobiales</taxon>
        <taxon>Kaistiaceae</taxon>
        <taxon>Kaistia</taxon>
    </lineage>
</organism>
<dbReference type="InterPro" id="IPR009057">
    <property type="entry name" value="Homeodomain-like_sf"/>
</dbReference>
<reference evidence="5 6" key="1">
    <citation type="submission" date="2020-08" db="EMBL/GenBank/DDBJ databases">
        <title>Genomic Encyclopedia of Type Strains, Phase IV (KMG-IV): sequencing the most valuable type-strain genomes for metagenomic binning, comparative biology and taxonomic classification.</title>
        <authorList>
            <person name="Goeker M."/>
        </authorList>
    </citation>
    <scope>NUCLEOTIDE SEQUENCE [LARGE SCALE GENOMIC DNA]</scope>
    <source>
        <strain evidence="5 6">DSM 25966</strain>
    </source>
</reference>
<dbReference type="PROSITE" id="PS00041">
    <property type="entry name" value="HTH_ARAC_FAMILY_1"/>
    <property type="match status" value="1"/>
</dbReference>
<dbReference type="GO" id="GO:0003700">
    <property type="term" value="F:DNA-binding transcription factor activity"/>
    <property type="evidence" value="ECO:0007669"/>
    <property type="project" value="InterPro"/>
</dbReference>
<proteinExistence type="predicted"/>
<keyword evidence="3" id="KW-0804">Transcription</keyword>
<evidence type="ECO:0000256" key="2">
    <source>
        <dbReference type="ARBA" id="ARBA00023125"/>
    </source>
</evidence>
<dbReference type="AlphaFoldDB" id="A0A840AKA3"/>
<keyword evidence="6" id="KW-1185">Reference proteome</keyword>
<protein>
    <submittedName>
        <fullName evidence="5">AraC-like DNA-binding protein</fullName>
    </submittedName>
</protein>